<reference evidence="13" key="1">
    <citation type="journal article" date="2018" name="Nat. Microbiol.">
        <title>Leveraging single-cell genomics to expand the fungal tree of life.</title>
        <authorList>
            <person name="Ahrendt S.R."/>
            <person name="Quandt C.A."/>
            <person name="Ciobanu D."/>
            <person name="Clum A."/>
            <person name="Salamov A."/>
            <person name="Andreopoulos B."/>
            <person name="Cheng J.F."/>
            <person name="Woyke T."/>
            <person name="Pelin A."/>
            <person name="Henrissat B."/>
            <person name="Reynolds N.K."/>
            <person name="Benny G.L."/>
            <person name="Smith M.E."/>
            <person name="James T.Y."/>
            <person name="Grigoriev I.V."/>
        </authorList>
    </citation>
    <scope>NUCLEOTIDE SEQUENCE [LARGE SCALE GENOMIC DNA]</scope>
    <source>
        <strain evidence="13">Benny S71-1</strain>
    </source>
</reference>
<dbReference type="InterPro" id="IPR016464">
    <property type="entry name" value="NADH_Ub_cplx-1_asu_su-2"/>
</dbReference>
<keyword evidence="4" id="KW-0813">Transport</keyword>
<name>A0A4V1J0S8_9FUNG</name>
<protein>
    <submittedName>
        <fullName evidence="12">Thioredoxin-like protein</fullName>
    </submittedName>
</protein>
<proteinExistence type="inferred from homology"/>
<keyword evidence="6" id="KW-0999">Mitochondrion inner membrane</keyword>
<evidence type="ECO:0000313" key="11">
    <source>
        <dbReference type="EMBL" id="RKP22316.1"/>
    </source>
</evidence>
<dbReference type="PANTHER" id="PTHR12878:SF0">
    <property type="entry name" value="NADH DEHYDROGENASE [UBIQUINONE] 1 ALPHA SUBCOMPLEX SUBUNIT 2"/>
    <property type="match status" value="1"/>
</dbReference>
<dbReference type="PANTHER" id="PTHR12878">
    <property type="entry name" value="NADH-UBIQUINONE OXIDOREDUCTASE B8 SUBUNIT"/>
    <property type="match status" value="1"/>
</dbReference>
<organism evidence="12 13">
    <name type="scientific">Syncephalis pseudoplumigaleata</name>
    <dbReference type="NCBI Taxonomy" id="1712513"/>
    <lineage>
        <taxon>Eukaryota</taxon>
        <taxon>Fungi</taxon>
        <taxon>Fungi incertae sedis</taxon>
        <taxon>Zoopagomycota</taxon>
        <taxon>Zoopagomycotina</taxon>
        <taxon>Zoopagomycetes</taxon>
        <taxon>Zoopagales</taxon>
        <taxon>Piptocephalidaceae</taxon>
        <taxon>Syncephalis</taxon>
    </lineage>
</organism>
<dbReference type="SMART" id="SM00916">
    <property type="entry name" value="L51_S25_CI-B8"/>
    <property type="match status" value="1"/>
</dbReference>
<gene>
    <name evidence="12" type="ORF">SYNPS1DRAFT_25593</name>
    <name evidence="11" type="ORF">SYNPS1DRAFT_25993</name>
</gene>
<evidence type="ECO:0000256" key="2">
    <source>
        <dbReference type="ARBA" id="ARBA00004443"/>
    </source>
</evidence>
<accession>A0A4V1J0S8</accession>
<keyword evidence="5" id="KW-0679">Respiratory chain</keyword>
<reference evidence="12" key="2">
    <citation type="submission" date="2018-07" db="EMBL/GenBank/DDBJ databases">
        <title>Leveraging single-cell genomics to expand the Fungal Tree of Life.</title>
        <authorList>
            <consortium name="DOE Joint Genome Institute"/>
            <person name="Ahrendt S.R."/>
            <person name="Quandt C.A."/>
            <person name="Ciobanu D."/>
            <person name="Clum A."/>
            <person name="Salamov A."/>
            <person name="Andreopoulos B."/>
            <person name="Cheng J.-F."/>
            <person name="Woyke T."/>
            <person name="Pelin A."/>
            <person name="Henrissat B."/>
            <person name="Reynolds N."/>
            <person name="Benny G.L."/>
            <person name="Smith M.E."/>
            <person name="James T.Y."/>
            <person name="Grigoriev I.V."/>
        </authorList>
    </citation>
    <scope>NUCLEOTIDE SEQUENCE</scope>
    <source>
        <strain evidence="12">Benny S71-1</strain>
    </source>
</reference>
<keyword evidence="7" id="KW-0249">Electron transport</keyword>
<dbReference type="OrthoDB" id="10250268at2759"/>
<evidence type="ECO:0000256" key="1">
    <source>
        <dbReference type="ARBA" id="ARBA00003195"/>
    </source>
</evidence>
<keyword evidence="13" id="KW-1185">Reference proteome</keyword>
<feature type="domain" description="Ribosomal protein/NADH dehydrogenase" evidence="10">
    <location>
        <begin position="20"/>
        <end position="91"/>
    </location>
</feature>
<dbReference type="Proteomes" id="UP000278143">
    <property type="component" value="Unassembled WGS sequence"/>
</dbReference>
<dbReference type="Gene3D" id="3.40.30.10">
    <property type="entry name" value="Glutaredoxin"/>
    <property type="match status" value="1"/>
</dbReference>
<dbReference type="GO" id="GO:0005743">
    <property type="term" value="C:mitochondrial inner membrane"/>
    <property type="evidence" value="ECO:0007669"/>
    <property type="project" value="UniProtKB-SubCell"/>
</dbReference>
<evidence type="ECO:0000256" key="7">
    <source>
        <dbReference type="ARBA" id="ARBA00022982"/>
    </source>
</evidence>
<comment type="function">
    <text evidence="1">Accessory subunit of the mitochondrial membrane respiratory chain NADH dehydrogenase (Complex I), that is believed not to be involved in catalysis. Complex I functions in the transfer of electrons from NADH to the respiratory chain. The immediate electron acceptor for the enzyme is believed to be ubiquinone.</text>
</comment>
<dbReference type="InterPro" id="IPR036249">
    <property type="entry name" value="Thioredoxin-like_sf"/>
</dbReference>
<dbReference type="SUPFAM" id="SSF52833">
    <property type="entry name" value="Thioredoxin-like"/>
    <property type="match status" value="1"/>
</dbReference>
<dbReference type="PIRSF" id="PIRSF005822">
    <property type="entry name" value="NDUA2"/>
    <property type="match status" value="1"/>
</dbReference>
<keyword evidence="9" id="KW-0472">Membrane</keyword>
<dbReference type="EMBL" id="KZ991900">
    <property type="protein sequence ID" value="RKP22609.1"/>
    <property type="molecule type" value="Genomic_DNA"/>
</dbReference>
<comment type="similarity">
    <text evidence="3">Belongs to the complex I NDUFA2 subunit family.</text>
</comment>
<evidence type="ECO:0000256" key="8">
    <source>
        <dbReference type="ARBA" id="ARBA00023128"/>
    </source>
</evidence>
<evidence type="ECO:0000313" key="12">
    <source>
        <dbReference type="EMBL" id="RKP22609.1"/>
    </source>
</evidence>
<evidence type="ECO:0000256" key="5">
    <source>
        <dbReference type="ARBA" id="ARBA00022660"/>
    </source>
</evidence>
<dbReference type="AlphaFoldDB" id="A0A4V1J0S8"/>
<evidence type="ECO:0000256" key="6">
    <source>
        <dbReference type="ARBA" id="ARBA00022792"/>
    </source>
</evidence>
<dbReference type="EMBL" id="KZ992267">
    <property type="protein sequence ID" value="RKP22316.1"/>
    <property type="molecule type" value="Genomic_DNA"/>
</dbReference>
<evidence type="ECO:0000256" key="4">
    <source>
        <dbReference type="ARBA" id="ARBA00022448"/>
    </source>
</evidence>
<dbReference type="Pfam" id="PF05047">
    <property type="entry name" value="L51_S25_CI-B8"/>
    <property type="match status" value="1"/>
</dbReference>
<evidence type="ECO:0000313" key="13">
    <source>
        <dbReference type="Proteomes" id="UP000278143"/>
    </source>
</evidence>
<evidence type="ECO:0000256" key="3">
    <source>
        <dbReference type="ARBA" id="ARBA00008939"/>
    </source>
</evidence>
<dbReference type="InterPro" id="IPR007741">
    <property type="entry name" value="Ribosomal_mL43/mS25/NADH_DH"/>
</dbReference>
<comment type="subcellular location">
    <subcellularLocation>
        <location evidence="2">Mitochondrion inner membrane</location>
        <topology evidence="2">Peripheral membrane protein</topology>
        <orientation evidence="2">Matrix side</orientation>
    </subcellularLocation>
</comment>
<evidence type="ECO:0000259" key="10">
    <source>
        <dbReference type="SMART" id="SM00916"/>
    </source>
</evidence>
<evidence type="ECO:0000256" key="9">
    <source>
        <dbReference type="ARBA" id="ARBA00023136"/>
    </source>
</evidence>
<keyword evidence="8" id="KW-0496">Mitochondrion</keyword>
<sequence>MSWRGPIAKHLRELRIHLCQTSPSSQGVRDYVKANYAAFKSANPALPVLVREATGIRPVIYARYQHGKEQQASVDGLNAAQVADKIKELAS</sequence>